<comment type="caution">
    <text evidence="2">The sequence shown here is derived from an EMBL/GenBank/DDBJ whole genome shotgun (WGS) entry which is preliminary data.</text>
</comment>
<reference evidence="2" key="1">
    <citation type="submission" date="2020-03" db="EMBL/GenBank/DDBJ databases">
        <authorList>
            <person name="Weist P."/>
        </authorList>
    </citation>
    <scope>NUCLEOTIDE SEQUENCE</scope>
</reference>
<dbReference type="Proteomes" id="UP001153269">
    <property type="component" value="Unassembled WGS sequence"/>
</dbReference>
<keyword evidence="3" id="KW-1185">Reference proteome</keyword>
<dbReference type="EMBL" id="CADEAL010004026">
    <property type="protein sequence ID" value="CAB1449761.1"/>
    <property type="molecule type" value="Genomic_DNA"/>
</dbReference>
<evidence type="ECO:0000313" key="2">
    <source>
        <dbReference type="EMBL" id="CAB1449761.1"/>
    </source>
</evidence>
<sequence>MRAQQTAQGQQEEELVQEVATRWNSALEVIKRIERNKGRIAATAKDNISMLIAPELAKLENLEKLLEPCMGDCPLNWWTERQHTREKLAGIAKKHLCRLTALRRVHTGRGSDAEARRRRSANPLAPIHSHVKPQR</sequence>
<dbReference type="AlphaFoldDB" id="A0A9N7Z4G6"/>
<accession>A0A9N7Z4G6</accession>
<proteinExistence type="predicted"/>
<gene>
    <name evidence="2" type="ORF">PLEPLA_LOCUS37447</name>
</gene>
<organism evidence="2 3">
    <name type="scientific">Pleuronectes platessa</name>
    <name type="common">European plaice</name>
    <dbReference type="NCBI Taxonomy" id="8262"/>
    <lineage>
        <taxon>Eukaryota</taxon>
        <taxon>Metazoa</taxon>
        <taxon>Chordata</taxon>
        <taxon>Craniata</taxon>
        <taxon>Vertebrata</taxon>
        <taxon>Euteleostomi</taxon>
        <taxon>Actinopterygii</taxon>
        <taxon>Neopterygii</taxon>
        <taxon>Teleostei</taxon>
        <taxon>Neoteleostei</taxon>
        <taxon>Acanthomorphata</taxon>
        <taxon>Carangaria</taxon>
        <taxon>Pleuronectiformes</taxon>
        <taxon>Pleuronectoidei</taxon>
        <taxon>Pleuronectidae</taxon>
        <taxon>Pleuronectes</taxon>
    </lineage>
</organism>
<protein>
    <submittedName>
        <fullName evidence="2">Uncharacterized protein</fullName>
    </submittedName>
</protein>
<name>A0A9N7Z4G6_PLEPL</name>
<feature type="region of interest" description="Disordered" evidence="1">
    <location>
        <begin position="106"/>
        <end position="135"/>
    </location>
</feature>
<evidence type="ECO:0000313" key="3">
    <source>
        <dbReference type="Proteomes" id="UP001153269"/>
    </source>
</evidence>
<evidence type="ECO:0000256" key="1">
    <source>
        <dbReference type="SAM" id="MobiDB-lite"/>
    </source>
</evidence>